<dbReference type="PANTHER" id="PTHR24230:SF163">
    <property type="entry name" value="CORAZONIN RECEPTOR, ISOFORM B"/>
    <property type="match status" value="1"/>
</dbReference>
<dbReference type="InterPro" id="IPR017452">
    <property type="entry name" value="GPCR_Rhodpsn_7TM"/>
</dbReference>
<evidence type="ECO:0000256" key="7">
    <source>
        <dbReference type="ARBA" id="ARBA00023136"/>
    </source>
</evidence>
<evidence type="ECO:0000256" key="10">
    <source>
        <dbReference type="RuleBase" id="RU000688"/>
    </source>
</evidence>
<name>A0A1I8NES4_MUSDO</name>
<keyword evidence="9 10" id="KW-0807">Transducer</keyword>
<evidence type="ECO:0000256" key="3">
    <source>
        <dbReference type="ARBA" id="ARBA00022475"/>
    </source>
</evidence>
<accession>A0A1I8NES4</accession>
<dbReference type="RefSeq" id="XP_058986373.1">
    <property type="nucleotide sequence ID" value="XM_059130390.1"/>
</dbReference>
<comment type="subcellular location">
    <subcellularLocation>
        <location evidence="1">Cell membrane</location>
        <topology evidence="1">Multi-pass membrane protein</topology>
    </subcellularLocation>
</comment>
<evidence type="ECO:0000313" key="15">
    <source>
        <dbReference type="RefSeq" id="XP_058986373.1"/>
    </source>
</evidence>
<reference evidence="15" key="2">
    <citation type="submission" date="2025-05" db="UniProtKB">
        <authorList>
            <consortium name="RefSeq"/>
        </authorList>
    </citation>
    <scope>IDENTIFICATION</scope>
    <source>
        <strain evidence="15">Aabys</strain>
        <tissue evidence="15">Whole body</tissue>
    </source>
</reference>
<evidence type="ECO:0000256" key="5">
    <source>
        <dbReference type="ARBA" id="ARBA00022989"/>
    </source>
</evidence>
<dbReference type="STRING" id="7370.A0A1I8NES4"/>
<feature type="transmembrane region" description="Helical" evidence="11">
    <location>
        <begin position="218"/>
        <end position="236"/>
    </location>
</feature>
<dbReference type="PRINTS" id="PR00237">
    <property type="entry name" value="GPCRRHODOPSN"/>
</dbReference>
<evidence type="ECO:0000313" key="13">
    <source>
        <dbReference type="EnsemblMetazoa" id="MDOA014451-PA"/>
    </source>
</evidence>
<evidence type="ECO:0000259" key="12">
    <source>
        <dbReference type="PROSITE" id="PS50262"/>
    </source>
</evidence>
<dbReference type="EnsemblMetazoa" id="MDOA014451-RA">
    <property type="protein sequence ID" value="MDOA014451-PA"/>
    <property type="gene ID" value="MDOA014451"/>
</dbReference>
<dbReference type="Proteomes" id="UP001652621">
    <property type="component" value="Unplaced"/>
</dbReference>
<dbReference type="VEuPathDB" id="VectorBase:MDOMA2_017144"/>
<protein>
    <submittedName>
        <fullName evidence="15">Gonadotropin-releasing hormone receptor</fullName>
    </submittedName>
</protein>
<reference evidence="13" key="1">
    <citation type="submission" date="2020-05" db="UniProtKB">
        <authorList>
            <consortium name="EnsemblMetazoa"/>
        </authorList>
    </citation>
    <scope>IDENTIFICATION</scope>
    <source>
        <strain evidence="13">Aabys</strain>
    </source>
</reference>
<keyword evidence="14" id="KW-1185">Reference proteome</keyword>
<comment type="similarity">
    <text evidence="2 10">Belongs to the G-protein coupled receptor 1 family.</text>
</comment>
<keyword evidence="3" id="KW-1003">Cell membrane</keyword>
<dbReference type="GO" id="GO:0005886">
    <property type="term" value="C:plasma membrane"/>
    <property type="evidence" value="ECO:0007669"/>
    <property type="project" value="UniProtKB-SubCell"/>
</dbReference>
<keyword evidence="7 11" id="KW-0472">Membrane</keyword>
<feature type="transmembrane region" description="Helical" evidence="11">
    <location>
        <begin position="256"/>
        <end position="280"/>
    </location>
</feature>
<evidence type="ECO:0000256" key="11">
    <source>
        <dbReference type="SAM" id="Phobius"/>
    </source>
</evidence>
<dbReference type="GO" id="GO:0035237">
    <property type="term" value="F:corazonin receptor activity"/>
    <property type="evidence" value="ECO:0007669"/>
    <property type="project" value="TreeGrafter"/>
</dbReference>
<feature type="transmembrane region" description="Helical" evidence="11">
    <location>
        <begin position="409"/>
        <end position="431"/>
    </location>
</feature>
<dbReference type="InterPro" id="IPR000276">
    <property type="entry name" value="GPCR_Rhodpsn"/>
</dbReference>
<evidence type="ECO:0000313" key="14">
    <source>
        <dbReference type="Proteomes" id="UP001652621"/>
    </source>
</evidence>
<gene>
    <name evidence="15" type="primary">LOC101889768</name>
</gene>
<feature type="transmembrane region" description="Helical" evidence="11">
    <location>
        <begin position="137"/>
        <end position="159"/>
    </location>
</feature>
<dbReference type="CDD" id="cd15384">
    <property type="entry name" value="7tmA_GnRHR_invertebrate"/>
    <property type="match status" value="1"/>
</dbReference>
<evidence type="ECO:0000256" key="2">
    <source>
        <dbReference type="ARBA" id="ARBA00010663"/>
    </source>
</evidence>
<keyword evidence="8 10" id="KW-0675">Receptor</keyword>
<feature type="transmembrane region" description="Helical" evidence="11">
    <location>
        <begin position="171"/>
        <end position="198"/>
    </location>
</feature>
<sequence length="655" mass="73325">MNLNILTPQMERVPAIDEIIHVASGLTTNFTRNVFGIANSTMKLLNSPANDTNSATISPPLSDMSDNSGDTTITTTTARHWLLHEGYLVNSSYAFLTNLSYTKPHVYVPASTLPAIEDDEIRLEHAPQLSKSAMIKVYVLSLMALFSLLGNVLTMWNIYKTRMARRNSRHSWSAIYSLIFHLSIADVLVTGFCIIGEAAWCYTVQWLANELTCKLVKLFQMFSLYLSTYVLVLIGIDRWIAVKYPMKSLNMAKRCYRLLGGTYILSFILSLPQFFIFHVARGPFVEEFYQCVTHGFYTAEWQEQLYATFTLVFTFLLPLCILFGSYMSTFRTISSSEKMFQGSKLADYTNKPSSKTNRQRLIHKAKMKSLRISVVIIIAFLICWTPYNVMMLIFMFWNPDKRFGEDLQSAIFFFGMSNSLVNPLIYGAFHLCPMKRKTSKKGNNNNGNYSLNRGDSQRTPSMLTAVTQIDCNGRQVRTYRQPSYYRSISTGSNYKENIGLLQTPTNNGGGTPTPGLIRKSASLRSPHPNQRSMVHTAGSRRNFNQPLRAGVMDDYDNQRQYHNHSSEIILNDNSSNDAGPVVVSEGQAVSIVLSYDNQRGGVAAMKRSNTGSISPTAAPFTAPKNGYRTANNLSNTLGIGPATYGNCGNDSVSSV</sequence>
<dbReference type="Gene3D" id="1.20.1070.10">
    <property type="entry name" value="Rhodopsin 7-helix transmembrane proteins"/>
    <property type="match status" value="1"/>
</dbReference>
<dbReference type="AlphaFoldDB" id="A0A1I8NES4"/>
<dbReference type="VEuPathDB" id="VectorBase:MDOA014451"/>
<feature type="domain" description="G-protein coupled receptors family 1 profile" evidence="12">
    <location>
        <begin position="150"/>
        <end position="426"/>
    </location>
</feature>
<dbReference type="FunFam" id="1.20.1070.10:FF:000319">
    <property type="entry name" value="Drm corazonin receptor"/>
    <property type="match status" value="1"/>
</dbReference>
<evidence type="ECO:0000256" key="8">
    <source>
        <dbReference type="ARBA" id="ARBA00023170"/>
    </source>
</evidence>
<organism evidence="13">
    <name type="scientific">Musca domestica</name>
    <name type="common">House fly</name>
    <dbReference type="NCBI Taxonomy" id="7370"/>
    <lineage>
        <taxon>Eukaryota</taxon>
        <taxon>Metazoa</taxon>
        <taxon>Ecdysozoa</taxon>
        <taxon>Arthropoda</taxon>
        <taxon>Hexapoda</taxon>
        <taxon>Insecta</taxon>
        <taxon>Pterygota</taxon>
        <taxon>Neoptera</taxon>
        <taxon>Endopterygota</taxon>
        <taxon>Diptera</taxon>
        <taxon>Brachycera</taxon>
        <taxon>Muscomorpha</taxon>
        <taxon>Muscoidea</taxon>
        <taxon>Muscidae</taxon>
        <taxon>Musca</taxon>
    </lineage>
</organism>
<proteinExistence type="inferred from homology"/>
<evidence type="ECO:0000256" key="9">
    <source>
        <dbReference type="ARBA" id="ARBA00023224"/>
    </source>
</evidence>
<evidence type="ECO:0000256" key="6">
    <source>
        <dbReference type="ARBA" id="ARBA00023040"/>
    </source>
</evidence>
<keyword evidence="4 10" id="KW-0812">Transmembrane</keyword>
<feature type="transmembrane region" description="Helical" evidence="11">
    <location>
        <begin position="370"/>
        <end position="397"/>
    </location>
</feature>
<keyword evidence="6 10" id="KW-0297">G-protein coupled receptor</keyword>
<dbReference type="PROSITE" id="PS50262">
    <property type="entry name" value="G_PROTEIN_RECEP_F1_2"/>
    <property type="match status" value="1"/>
</dbReference>
<dbReference type="PANTHER" id="PTHR24230">
    <property type="entry name" value="G-PROTEIN COUPLED RECEPTOR"/>
    <property type="match status" value="1"/>
</dbReference>
<keyword evidence="5 11" id="KW-1133">Transmembrane helix</keyword>
<evidence type="ECO:0000256" key="4">
    <source>
        <dbReference type="ARBA" id="ARBA00022692"/>
    </source>
</evidence>
<dbReference type="OrthoDB" id="6022667at2759"/>
<dbReference type="Pfam" id="PF00001">
    <property type="entry name" value="7tm_1"/>
    <property type="match status" value="1"/>
</dbReference>
<dbReference type="SUPFAM" id="SSF81321">
    <property type="entry name" value="Family A G protein-coupled receptor-like"/>
    <property type="match status" value="1"/>
</dbReference>
<feature type="transmembrane region" description="Helical" evidence="11">
    <location>
        <begin position="305"/>
        <end position="326"/>
    </location>
</feature>
<dbReference type="GeneID" id="101889768"/>
<evidence type="ECO:0000256" key="1">
    <source>
        <dbReference type="ARBA" id="ARBA00004651"/>
    </source>
</evidence>
<dbReference type="eggNOG" id="KOG3656">
    <property type="taxonomic scope" value="Eukaryota"/>
</dbReference>
<dbReference type="PROSITE" id="PS00237">
    <property type="entry name" value="G_PROTEIN_RECEP_F1_1"/>
    <property type="match status" value="1"/>
</dbReference>